<evidence type="ECO:0000313" key="11">
    <source>
        <dbReference type="Proteomes" id="UP000678499"/>
    </source>
</evidence>
<reference evidence="10" key="1">
    <citation type="submission" date="2020-11" db="EMBL/GenBank/DDBJ databases">
        <authorList>
            <person name="Tran Van P."/>
        </authorList>
    </citation>
    <scope>NUCLEOTIDE SEQUENCE</scope>
</reference>
<dbReference type="AlphaFoldDB" id="A0A7R9BG22"/>
<dbReference type="Gene3D" id="2.60.40.60">
    <property type="entry name" value="Cadherins"/>
    <property type="match status" value="3"/>
</dbReference>
<dbReference type="SMART" id="SM00112">
    <property type="entry name" value="CA"/>
    <property type="match status" value="2"/>
</dbReference>
<evidence type="ECO:0000256" key="1">
    <source>
        <dbReference type="ARBA" id="ARBA00004370"/>
    </source>
</evidence>
<dbReference type="EMBL" id="CAJPEX010000157">
    <property type="protein sequence ID" value="CAG0913814.1"/>
    <property type="molecule type" value="Genomic_DNA"/>
</dbReference>
<dbReference type="PANTHER" id="PTHR24027">
    <property type="entry name" value="CADHERIN-23"/>
    <property type="match status" value="1"/>
</dbReference>
<dbReference type="EMBL" id="OA882194">
    <property type="protein sequence ID" value="CAD7273662.1"/>
    <property type="molecule type" value="Genomic_DNA"/>
</dbReference>
<evidence type="ECO:0000256" key="2">
    <source>
        <dbReference type="ARBA" id="ARBA00022737"/>
    </source>
</evidence>
<feature type="signal peptide" evidence="8">
    <location>
        <begin position="1"/>
        <end position="23"/>
    </location>
</feature>
<feature type="domain" description="Cadherin" evidence="9">
    <location>
        <begin position="36"/>
        <end position="144"/>
    </location>
</feature>
<evidence type="ECO:0000256" key="5">
    <source>
        <dbReference type="PROSITE-ProRule" id="PRU00043"/>
    </source>
</evidence>
<dbReference type="GO" id="GO:0016339">
    <property type="term" value="P:calcium-dependent cell-cell adhesion via plasma membrane cell adhesion molecules"/>
    <property type="evidence" value="ECO:0007669"/>
    <property type="project" value="TreeGrafter"/>
</dbReference>
<feature type="compositionally biased region" description="Acidic residues" evidence="6">
    <location>
        <begin position="614"/>
        <end position="637"/>
    </location>
</feature>
<dbReference type="GO" id="GO:0016477">
    <property type="term" value="P:cell migration"/>
    <property type="evidence" value="ECO:0007669"/>
    <property type="project" value="TreeGrafter"/>
</dbReference>
<sequence>MISWRLLLTCGSIFVAVIRPSHAIEEVKASTCSINLATPYYWEVFQLTPTGKVVFSFSTADAEAVEATEVIPGGLSLEDFTVTFDVSEQTGNVTLKNSLVDTDASSNAYVNFKMFCTTSDGSQGGNLTDLRIQLMDSNTNPPVFSAKDYTFNVPETFPLNVDLSAFGSVISTTDADTPENSKAAFRFSGENAAFTEEFFYIESTPEGSGNEVVLKLRKALNFDQIKQFSCQITAENPSTPDDPDGIPQTAVTDLVLNVADMFNEPLSFSRLMYSLIVDDPSLSTDDHLVPTEEEMQIQNVAAEHGAVKYRGIASEDVLNQFFKIEENDGKVKFTGTSFEDLVQATSKLENQLVFLVENTALEFTQQSYKFNVYPVPTGQPVFKVEAKTNLPSQIVYSLEEDAGYFLIDSNTGVTIAKKDLELTERYSLVVTARLIGSSARTSVEVGVRKLVASDSQDGASTGSTNAAIALGAILGVVLIAGGVFFYRQHKRLKAKSAFRAYRDTLKIKAGASDTVLEEKTADNTNEGFDGELTDVVTSDLVPAATTQVDGEKQLATPSDSFFDEKQAVLNDVDNGSDGDDTSRDVRKEESDEEVEGPESKRVRRVSFAHLDPVIIDDDDDDDDTEATADDVDDTTNL</sequence>
<gene>
    <name evidence="10" type="ORF">NMOB1V02_LOCUS1536</name>
</gene>
<feature type="chain" id="PRO_5036402914" description="Cadherin domain-containing protein" evidence="8">
    <location>
        <begin position="24"/>
        <end position="637"/>
    </location>
</feature>
<dbReference type="InterPro" id="IPR015919">
    <property type="entry name" value="Cadherin-like_sf"/>
</dbReference>
<dbReference type="SUPFAM" id="SSF49313">
    <property type="entry name" value="Cadherin-like"/>
    <property type="match status" value="3"/>
</dbReference>
<keyword evidence="11" id="KW-1185">Reference proteome</keyword>
<dbReference type="GO" id="GO:0007043">
    <property type="term" value="P:cell-cell junction assembly"/>
    <property type="evidence" value="ECO:0007669"/>
    <property type="project" value="TreeGrafter"/>
</dbReference>
<dbReference type="GO" id="GO:0016342">
    <property type="term" value="C:catenin complex"/>
    <property type="evidence" value="ECO:0007669"/>
    <property type="project" value="TreeGrafter"/>
</dbReference>
<dbReference type="InterPro" id="IPR039808">
    <property type="entry name" value="Cadherin"/>
</dbReference>
<keyword evidence="3 5" id="KW-0106">Calcium</keyword>
<dbReference type="GO" id="GO:0000902">
    <property type="term" value="P:cell morphogenesis"/>
    <property type="evidence" value="ECO:0007669"/>
    <property type="project" value="TreeGrafter"/>
</dbReference>
<dbReference type="PANTHER" id="PTHR24027:SF424">
    <property type="entry name" value="CADHERIN-16 ISOFORM X3"/>
    <property type="match status" value="1"/>
</dbReference>
<proteinExistence type="predicted"/>
<dbReference type="InterPro" id="IPR002126">
    <property type="entry name" value="Cadherin-like_dom"/>
</dbReference>
<dbReference type="GO" id="GO:0005912">
    <property type="term" value="C:adherens junction"/>
    <property type="evidence" value="ECO:0007669"/>
    <property type="project" value="TreeGrafter"/>
</dbReference>
<evidence type="ECO:0000259" key="9">
    <source>
        <dbReference type="PROSITE" id="PS50268"/>
    </source>
</evidence>
<dbReference type="GO" id="GO:0007156">
    <property type="term" value="P:homophilic cell adhesion via plasma membrane adhesion molecules"/>
    <property type="evidence" value="ECO:0007669"/>
    <property type="project" value="InterPro"/>
</dbReference>
<dbReference type="PROSITE" id="PS50268">
    <property type="entry name" value="CADHERIN_2"/>
    <property type="match status" value="2"/>
</dbReference>
<dbReference type="CDD" id="cd11304">
    <property type="entry name" value="Cadherin_repeat"/>
    <property type="match status" value="1"/>
</dbReference>
<evidence type="ECO:0000256" key="3">
    <source>
        <dbReference type="ARBA" id="ARBA00022837"/>
    </source>
</evidence>
<dbReference type="GO" id="GO:0044331">
    <property type="term" value="P:cell-cell adhesion mediated by cadherin"/>
    <property type="evidence" value="ECO:0007669"/>
    <property type="project" value="TreeGrafter"/>
</dbReference>
<dbReference type="Proteomes" id="UP000678499">
    <property type="component" value="Unassembled WGS sequence"/>
</dbReference>
<dbReference type="GO" id="GO:0008013">
    <property type="term" value="F:beta-catenin binding"/>
    <property type="evidence" value="ECO:0007669"/>
    <property type="project" value="TreeGrafter"/>
</dbReference>
<evidence type="ECO:0000256" key="6">
    <source>
        <dbReference type="SAM" id="MobiDB-lite"/>
    </source>
</evidence>
<dbReference type="PRINTS" id="PR00205">
    <property type="entry name" value="CADHERIN"/>
</dbReference>
<accession>A0A7R9BG22</accession>
<dbReference type="GO" id="GO:0034332">
    <property type="term" value="P:adherens junction organization"/>
    <property type="evidence" value="ECO:0007669"/>
    <property type="project" value="TreeGrafter"/>
</dbReference>
<keyword evidence="2" id="KW-0677">Repeat</keyword>
<dbReference type="OrthoDB" id="6374040at2759"/>
<protein>
    <recommendedName>
        <fullName evidence="9">Cadherin domain-containing protein</fullName>
    </recommendedName>
</protein>
<keyword evidence="7" id="KW-1133">Transmembrane helix</keyword>
<evidence type="ECO:0000256" key="7">
    <source>
        <dbReference type="SAM" id="Phobius"/>
    </source>
</evidence>
<dbReference type="GO" id="GO:0005509">
    <property type="term" value="F:calcium ion binding"/>
    <property type="evidence" value="ECO:0007669"/>
    <property type="project" value="UniProtKB-UniRule"/>
</dbReference>
<evidence type="ECO:0000256" key="4">
    <source>
        <dbReference type="ARBA" id="ARBA00023136"/>
    </source>
</evidence>
<keyword evidence="4 7" id="KW-0472">Membrane</keyword>
<comment type="subcellular location">
    <subcellularLocation>
        <location evidence="1">Membrane</location>
    </subcellularLocation>
</comment>
<keyword evidence="7" id="KW-0812">Transmembrane</keyword>
<feature type="region of interest" description="Disordered" evidence="6">
    <location>
        <begin position="569"/>
        <end position="637"/>
    </location>
</feature>
<organism evidence="10">
    <name type="scientific">Notodromas monacha</name>
    <dbReference type="NCBI Taxonomy" id="399045"/>
    <lineage>
        <taxon>Eukaryota</taxon>
        <taxon>Metazoa</taxon>
        <taxon>Ecdysozoa</taxon>
        <taxon>Arthropoda</taxon>
        <taxon>Crustacea</taxon>
        <taxon>Oligostraca</taxon>
        <taxon>Ostracoda</taxon>
        <taxon>Podocopa</taxon>
        <taxon>Podocopida</taxon>
        <taxon>Cypridocopina</taxon>
        <taxon>Cypridoidea</taxon>
        <taxon>Cyprididae</taxon>
        <taxon>Notodromas</taxon>
    </lineage>
</organism>
<feature type="domain" description="Cadherin" evidence="9">
    <location>
        <begin position="145"/>
        <end position="268"/>
    </location>
</feature>
<feature type="compositionally biased region" description="Basic and acidic residues" evidence="6">
    <location>
        <begin position="580"/>
        <end position="589"/>
    </location>
</feature>
<evidence type="ECO:0000313" key="10">
    <source>
        <dbReference type="EMBL" id="CAD7273662.1"/>
    </source>
</evidence>
<evidence type="ECO:0000256" key="8">
    <source>
        <dbReference type="SAM" id="SignalP"/>
    </source>
</evidence>
<dbReference type="GO" id="GO:0045296">
    <property type="term" value="F:cadherin binding"/>
    <property type="evidence" value="ECO:0007669"/>
    <property type="project" value="TreeGrafter"/>
</dbReference>
<name>A0A7R9BG22_9CRUS</name>
<feature type="transmembrane region" description="Helical" evidence="7">
    <location>
        <begin position="466"/>
        <end position="486"/>
    </location>
</feature>
<keyword evidence="8" id="KW-0732">Signal</keyword>